<dbReference type="InterPro" id="IPR013974">
    <property type="entry name" value="SAF"/>
</dbReference>
<keyword evidence="3" id="KW-1185">Reference proteome</keyword>
<dbReference type="AlphaFoldDB" id="A0A5C5B9L7"/>
<sequence length="226" mass="22395">MTSWAPADAGRGARARRRAWRSRLWRYRPLLVGALVATAILTLLPAVLPTPPETSAVVVAAADLPAGTRITPADVEIADFPPALVPAGARASPADLVGSMLTHPAARGTPVLASQLAVDGWTDLSDGELAVPVHLADPAAADLLPDGATVHLVSATGEGASVLTSRARVLARIGAASTGGLLGGSGSPSDLLLVAVPSEAATLVLDASAGGTLTVALGASGSRPGP</sequence>
<dbReference type="RefSeq" id="WP_139987176.1">
    <property type="nucleotide sequence ID" value="NZ_VENP01000037.1"/>
</dbReference>
<reference evidence="2 3" key="1">
    <citation type="submission" date="2019-06" db="EMBL/GenBank/DDBJ databases">
        <title>Draft genome sequence of Miniimonas arenae KCTC 19750T isolated from sea sand.</title>
        <authorList>
            <person name="Park S.-J."/>
        </authorList>
    </citation>
    <scope>NUCLEOTIDE SEQUENCE [LARGE SCALE GENOMIC DNA]</scope>
    <source>
        <strain evidence="2 3">KCTC 19750</strain>
    </source>
</reference>
<feature type="domain" description="SAF" evidence="1">
    <location>
        <begin position="55"/>
        <end position="117"/>
    </location>
</feature>
<evidence type="ECO:0000313" key="2">
    <source>
        <dbReference type="EMBL" id="TNU73643.1"/>
    </source>
</evidence>
<evidence type="ECO:0000313" key="3">
    <source>
        <dbReference type="Proteomes" id="UP000313849"/>
    </source>
</evidence>
<name>A0A5C5B9L7_9MICO</name>
<gene>
    <name evidence="2" type="ORF">FH969_10250</name>
</gene>
<dbReference type="CDD" id="cd11614">
    <property type="entry name" value="SAF_CpaB_FlgA_like"/>
    <property type="match status" value="1"/>
</dbReference>
<evidence type="ECO:0000259" key="1">
    <source>
        <dbReference type="SMART" id="SM00858"/>
    </source>
</evidence>
<accession>A0A5C5B9L7</accession>
<organism evidence="2 3">
    <name type="scientific">Miniimonas arenae</name>
    <dbReference type="NCBI Taxonomy" id="676201"/>
    <lineage>
        <taxon>Bacteria</taxon>
        <taxon>Bacillati</taxon>
        <taxon>Actinomycetota</taxon>
        <taxon>Actinomycetes</taxon>
        <taxon>Micrococcales</taxon>
        <taxon>Beutenbergiaceae</taxon>
        <taxon>Miniimonas</taxon>
    </lineage>
</organism>
<dbReference type="EMBL" id="VENP01000037">
    <property type="protein sequence ID" value="TNU73643.1"/>
    <property type="molecule type" value="Genomic_DNA"/>
</dbReference>
<dbReference type="Proteomes" id="UP000313849">
    <property type="component" value="Unassembled WGS sequence"/>
</dbReference>
<comment type="caution">
    <text evidence="2">The sequence shown here is derived from an EMBL/GenBank/DDBJ whole genome shotgun (WGS) entry which is preliminary data.</text>
</comment>
<protein>
    <recommendedName>
        <fullName evidence="1">SAF domain-containing protein</fullName>
    </recommendedName>
</protein>
<proteinExistence type="predicted"/>
<dbReference type="Pfam" id="PF08666">
    <property type="entry name" value="SAF"/>
    <property type="match status" value="1"/>
</dbReference>
<dbReference type="SMART" id="SM00858">
    <property type="entry name" value="SAF"/>
    <property type="match status" value="1"/>
</dbReference>